<reference evidence="1" key="1">
    <citation type="journal article" date="2020" name="Stud. Mycol.">
        <title>101 Dothideomycetes genomes: a test case for predicting lifestyles and emergence of pathogens.</title>
        <authorList>
            <person name="Haridas S."/>
            <person name="Albert R."/>
            <person name="Binder M."/>
            <person name="Bloem J."/>
            <person name="Labutti K."/>
            <person name="Salamov A."/>
            <person name="Andreopoulos B."/>
            <person name="Baker S."/>
            <person name="Barry K."/>
            <person name="Bills G."/>
            <person name="Bluhm B."/>
            <person name="Cannon C."/>
            <person name="Castanera R."/>
            <person name="Culley D."/>
            <person name="Daum C."/>
            <person name="Ezra D."/>
            <person name="Gonzalez J."/>
            <person name="Henrissat B."/>
            <person name="Kuo A."/>
            <person name="Liang C."/>
            <person name="Lipzen A."/>
            <person name="Lutzoni F."/>
            <person name="Magnuson J."/>
            <person name="Mondo S."/>
            <person name="Nolan M."/>
            <person name="Ohm R."/>
            <person name="Pangilinan J."/>
            <person name="Park H.-J."/>
            <person name="Ramirez L."/>
            <person name="Alfaro M."/>
            <person name="Sun H."/>
            <person name="Tritt A."/>
            <person name="Yoshinaga Y."/>
            <person name="Zwiers L.-H."/>
            <person name="Turgeon B."/>
            <person name="Goodwin S."/>
            <person name="Spatafora J."/>
            <person name="Crous P."/>
            <person name="Grigoriev I."/>
        </authorList>
    </citation>
    <scope>NUCLEOTIDE SEQUENCE</scope>
    <source>
        <strain evidence="1">CBS 627.86</strain>
    </source>
</reference>
<keyword evidence="2" id="KW-1185">Reference proteome</keyword>
<dbReference type="AlphaFoldDB" id="A0A6A5YHN1"/>
<sequence>MKFHRICVNAARASTSEVSGCSKLLKGPWTGSTSPRRHCEVQRSVAVALCIYYSSDELEEGWNNVVAVILSQNGGGSAPLWKLLLRQDICEFASLCALDSSIASGPMRWYADLADSLARFGGFGSVIMAGSTVMTCRRVELHSCWDLSC</sequence>
<proteinExistence type="predicted"/>
<protein>
    <submittedName>
        <fullName evidence="1">Uncharacterized protein</fullName>
    </submittedName>
</protein>
<dbReference type="EMBL" id="ML977373">
    <property type="protein sequence ID" value="KAF2105711.1"/>
    <property type="molecule type" value="Genomic_DNA"/>
</dbReference>
<dbReference type="Proteomes" id="UP000799770">
    <property type="component" value="Unassembled WGS sequence"/>
</dbReference>
<gene>
    <name evidence="1" type="ORF">BDV96DRAFT_592087</name>
</gene>
<evidence type="ECO:0000313" key="2">
    <source>
        <dbReference type="Proteomes" id="UP000799770"/>
    </source>
</evidence>
<organism evidence="1 2">
    <name type="scientific">Lophiotrema nucula</name>
    <dbReference type="NCBI Taxonomy" id="690887"/>
    <lineage>
        <taxon>Eukaryota</taxon>
        <taxon>Fungi</taxon>
        <taxon>Dikarya</taxon>
        <taxon>Ascomycota</taxon>
        <taxon>Pezizomycotina</taxon>
        <taxon>Dothideomycetes</taxon>
        <taxon>Pleosporomycetidae</taxon>
        <taxon>Pleosporales</taxon>
        <taxon>Lophiotremataceae</taxon>
        <taxon>Lophiotrema</taxon>
    </lineage>
</organism>
<evidence type="ECO:0000313" key="1">
    <source>
        <dbReference type="EMBL" id="KAF2105711.1"/>
    </source>
</evidence>
<name>A0A6A5YHN1_9PLEO</name>
<accession>A0A6A5YHN1</accession>